<dbReference type="PANTHER" id="PTHR37984">
    <property type="entry name" value="PROTEIN CBG26694"/>
    <property type="match status" value="1"/>
</dbReference>
<dbReference type="PROSITE" id="PS50878">
    <property type="entry name" value="RT_POL"/>
    <property type="match status" value="1"/>
</dbReference>
<dbReference type="Gene3D" id="3.10.10.10">
    <property type="entry name" value="HIV Type 1 Reverse Transcriptase, subunit A, domain 1"/>
    <property type="match status" value="1"/>
</dbReference>
<keyword evidence="5" id="KW-0378">Hydrolase</keyword>
<dbReference type="PANTHER" id="PTHR37984:SF5">
    <property type="entry name" value="PROTEIN NYNRIN-LIKE"/>
    <property type="match status" value="1"/>
</dbReference>
<evidence type="ECO:0000256" key="1">
    <source>
        <dbReference type="ARBA" id="ARBA00022679"/>
    </source>
</evidence>
<evidence type="ECO:0000256" key="5">
    <source>
        <dbReference type="ARBA" id="ARBA00022801"/>
    </source>
</evidence>
<evidence type="ECO:0000313" key="8">
    <source>
        <dbReference type="EMBL" id="SLM38021.1"/>
    </source>
</evidence>
<dbReference type="FunFam" id="3.30.70.270:FF:000003">
    <property type="entry name" value="Transposon Ty3-G Gag-Pol polyprotein"/>
    <property type="match status" value="1"/>
</dbReference>
<evidence type="ECO:0000259" key="7">
    <source>
        <dbReference type="PROSITE" id="PS50878"/>
    </source>
</evidence>
<dbReference type="Pfam" id="PF00078">
    <property type="entry name" value="RVT_1"/>
    <property type="match status" value="1"/>
</dbReference>
<dbReference type="InterPro" id="IPR043502">
    <property type="entry name" value="DNA/RNA_pol_sf"/>
</dbReference>
<dbReference type="InterPro" id="IPR043128">
    <property type="entry name" value="Rev_trsase/Diguanyl_cyclase"/>
</dbReference>
<keyword evidence="6" id="KW-0695">RNA-directed DNA polymerase</keyword>
<keyword evidence="1" id="KW-0808">Transferase</keyword>
<name>A0A1W5D4R3_9LECA</name>
<sequence length="221" mass="25777">MDRGSKDLTTFITSMGSYKYCVLPFGLTNGPTSYQHYMNDILLPYLNDFVQAYLDDIIIYSKTWKEHIQHIQTVLGKLREAGLQVDIKKSEFFVQETTFLDLVVSTEGLKMDPQKIEVITQWPIPMKLVKVQSFIGFCNFYQRFIKEFSKIVQPLTRLAQKDTPFEWNKSCQIAFDTLKKQMTEALKDDDGVLHPVAFYNKNLLPAKYNYKIYNKELLAII</sequence>
<dbReference type="InterPro" id="IPR000477">
    <property type="entry name" value="RT_dom"/>
</dbReference>
<evidence type="ECO:0000313" key="9">
    <source>
        <dbReference type="Proteomes" id="UP000192927"/>
    </source>
</evidence>
<organism evidence="8 9">
    <name type="scientific">Lasallia pustulata</name>
    <dbReference type="NCBI Taxonomy" id="136370"/>
    <lineage>
        <taxon>Eukaryota</taxon>
        <taxon>Fungi</taxon>
        <taxon>Dikarya</taxon>
        <taxon>Ascomycota</taxon>
        <taxon>Pezizomycotina</taxon>
        <taxon>Lecanoromycetes</taxon>
        <taxon>OSLEUM clade</taxon>
        <taxon>Umbilicariomycetidae</taxon>
        <taxon>Umbilicariales</taxon>
        <taxon>Umbilicariaceae</taxon>
        <taxon>Lasallia</taxon>
    </lineage>
</organism>
<dbReference type="CDD" id="cd01647">
    <property type="entry name" value="RT_LTR"/>
    <property type="match status" value="1"/>
</dbReference>
<dbReference type="GO" id="GO:0004519">
    <property type="term" value="F:endonuclease activity"/>
    <property type="evidence" value="ECO:0007669"/>
    <property type="project" value="UniProtKB-KW"/>
</dbReference>
<dbReference type="Pfam" id="PF17917">
    <property type="entry name" value="RT_RNaseH"/>
    <property type="match status" value="1"/>
</dbReference>
<feature type="domain" description="Reverse transcriptase" evidence="7">
    <location>
        <begin position="1"/>
        <end position="104"/>
    </location>
</feature>
<dbReference type="InterPro" id="IPR041373">
    <property type="entry name" value="RT_RNaseH"/>
</dbReference>
<evidence type="ECO:0000256" key="3">
    <source>
        <dbReference type="ARBA" id="ARBA00022722"/>
    </source>
</evidence>
<keyword evidence="3" id="KW-0540">Nuclease</keyword>
<dbReference type="FunFam" id="3.30.70.270:FF:000063">
    <property type="entry name" value="Zinc knuckle domaincontaining protein"/>
    <property type="match status" value="1"/>
</dbReference>
<evidence type="ECO:0000256" key="2">
    <source>
        <dbReference type="ARBA" id="ARBA00022695"/>
    </source>
</evidence>
<dbReference type="InterPro" id="IPR050951">
    <property type="entry name" value="Retrovirus_Pol_polyprotein"/>
</dbReference>
<keyword evidence="2" id="KW-0548">Nucleotidyltransferase</keyword>
<evidence type="ECO:0000256" key="6">
    <source>
        <dbReference type="ARBA" id="ARBA00022918"/>
    </source>
</evidence>
<protein>
    <submittedName>
        <fullName evidence="8">Gag polymerase env</fullName>
    </submittedName>
</protein>
<dbReference type="SUPFAM" id="SSF56672">
    <property type="entry name" value="DNA/RNA polymerases"/>
    <property type="match status" value="1"/>
</dbReference>
<dbReference type="Gene3D" id="3.30.70.270">
    <property type="match status" value="2"/>
</dbReference>
<dbReference type="Proteomes" id="UP000192927">
    <property type="component" value="Unassembled WGS sequence"/>
</dbReference>
<evidence type="ECO:0000256" key="4">
    <source>
        <dbReference type="ARBA" id="ARBA00022759"/>
    </source>
</evidence>
<proteinExistence type="predicted"/>
<dbReference type="EMBL" id="FWEW01002119">
    <property type="protein sequence ID" value="SLM38021.1"/>
    <property type="molecule type" value="Genomic_DNA"/>
</dbReference>
<keyword evidence="4" id="KW-0255">Endonuclease</keyword>
<reference evidence="9" key="1">
    <citation type="submission" date="2017-03" db="EMBL/GenBank/DDBJ databases">
        <authorList>
            <person name="Sharma R."/>
            <person name="Thines M."/>
        </authorList>
    </citation>
    <scope>NUCLEOTIDE SEQUENCE [LARGE SCALE GENOMIC DNA]</scope>
</reference>
<keyword evidence="9" id="KW-1185">Reference proteome</keyword>
<dbReference type="AlphaFoldDB" id="A0A1W5D4R3"/>
<dbReference type="GO" id="GO:0003964">
    <property type="term" value="F:RNA-directed DNA polymerase activity"/>
    <property type="evidence" value="ECO:0007669"/>
    <property type="project" value="UniProtKB-KW"/>
</dbReference>
<dbReference type="GO" id="GO:0016787">
    <property type="term" value="F:hydrolase activity"/>
    <property type="evidence" value="ECO:0007669"/>
    <property type="project" value="UniProtKB-KW"/>
</dbReference>
<accession>A0A1W5D4R3</accession>